<dbReference type="AlphaFoldDB" id="A0A4Y2T447"/>
<evidence type="ECO:0000313" key="1">
    <source>
        <dbReference type="EMBL" id="GBN95362.1"/>
    </source>
</evidence>
<dbReference type="EMBL" id="BGPR01025996">
    <property type="protein sequence ID" value="GBN95362.1"/>
    <property type="molecule type" value="Genomic_DNA"/>
</dbReference>
<dbReference type="Proteomes" id="UP000499080">
    <property type="component" value="Unassembled WGS sequence"/>
</dbReference>
<organism evidence="1 2">
    <name type="scientific">Araneus ventricosus</name>
    <name type="common">Orbweaver spider</name>
    <name type="synonym">Epeira ventricosa</name>
    <dbReference type="NCBI Taxonomy" id="182803"/>
    <lineage>
        <taxon>Eukaryota</taxon>
        <taxon>Metazoa</taxon>
        <taxon>Ecdysozoa</taxon>
        <taxon>Arthropoda</taxon>
        <taxon>Chelicerata</taxon>
        <taxon>Arachnida</taxon>
        <taxon>Araneae</taxon>
        <taxon>Araneomorphae</taxon>
        <taxon>Entelegynae</taxon>
        <taxon>Araneoidea</taxon>
        <taxon>Araneidae</taxon>
        <taxon>Araneus</taxon>
    </lineage>
</organism>
<proteinExistence type="predicted"/>
<name>A0A4Y2T447_ARAVE</name>
<comment type="caution">
    <text evidence="1">The sequence shown here is derived from an EMBL/GenBank/DDBJ whole genome shotgun (WGS) entry which is preliminary data.</text>
</comment>
<sequence length="84" mass="9499">MDGLKSGMAWRGTTPFVWSGALVNDCNNAASASRAFTPHQKKDVRPLTDLACTRFVCKMHLWWNWGSNLELRDPEVDYLLPVTC</sequence>
<protein>
    <submittedName>
        <fullName evidence="1">Uncharacterized protein</fullName>
    </submittedName>
</protein>
<evidence type="ECO:0000313" key="2">
    <source>
        <dbReference type="Proteomes" id="UP000499080"/>
    </source>
</evidence>
<keyword evidence="2" id="KW-1185">Reference proteome</keyword>
<gene>
    <name evidence="1" type="ORF">AVEN_85648_1</name>
</gene>
<accession>A0A4Y2T447</accession>
<reference evidence="1 2" key="1">
    <citation type="journal article" date="2019" name="Sci. Rep.">
        <title>Orb-weaving spider Araneus ventricosus genome elucidates the spidroin gene catalogue.</title>
        <authorList>
            <person name="Kono N."/>
            <person name="Nakamura H."/>
            <person name="Ohtoshi R."/>
            <person name="Moran D.A.P."/>
            <person name="Shinohara A."/>
            <person name="Yoshida Y."/>
            <person name="Fujiwara M."/>
            <person name="Mori M."/>
            <person name="Tomita M."/>
            <person name="Arakawa K."/>
        </authorList>
    </citation>
    <scope>NUCLEOTIDE SEQUENCE [LARGE SCALE GENOMIC DNA]</scope>
</reference>